<dbReference type="PANTHER" id="PTHR13373:SF21">
    <property type="entry name" value="NUCLEAR PORE COMPLEX PROTEIN NUP85"/>
    <property type="match status" value="1"/>
</dbReference>
<evidence type="ECO:0000256" key="8">
    <source>
        <dbReference type="ARBA" id="ARBA00023242"/>
    </source>
</evidence>
<feature type="coiled-coil region" evidence="10">
    <location>
        <begin position="107"/>
        <end position="134"/>
    </location>
</feature>
<keyword evidence="12" id="KW-1185">Reference proteome</keyword>
<evidence type="ECO:0000256" key="1">
    <source>
        <dbReference type="ARBA" id="ARBA00004567"/>
    </source>
</evidence>
<evidence type="ECO:0000256" key="4">
    <source>
        <dbReference type="ARBA" id="ARBA00022816"/>
    </source>
</evidence>
<proteinExistence type="inferred from homology"/>
<dbReference type="GO" id="GO:0017056">
    <property type="term" value="F:structural constituent of nuclear pore"/>
    <property type="evidence" value="ECO:0007669"/>
    <property type="project" value="TreeGrafter"/>
</dbReference>
<reference evidence="11" key="2">
    <citation type="submission" date="2023-05" db="EMBL/GenBank/DDBJ databases">
        <authorList>
            <person name="Fouks B."/>
        </authorList>
    </citation>
    <scope>NUCLEOTIDE SEQUENCE</scope>
    <source>
        <strain evidence="11">Stay&amp;Tobe</strain>
        <tissue evidence="11">Testes</tissue>
    </source>
</reference>
<dbReference type="GO" id="GO:0031080">
    <property type="term" value="C:nuclear pore outer ring"/>
    <property type="evidence" value="ECO:0007669"/>
    <property type="project" value="TreeGrafter"/>
</dbReference>
<comment type="caution">
    <text evidence="11">The sequence shown here is derived from an EMBL/GenBank/DDBJ whole genome shotgun (WGS) entry which is preliminary data.</text>
</comment>
<keyword evidence="8 9" id="KW-0539">Nucleus</keyword>
<reference evidence="11" key="1">
    <citation type="journal article" date="2023" name="IScience">
        <title>Live-bearing cockroach genome reveals convergent evolutionary mechanisms linked to viviparity in insects and beyond.</title>
        <authorList>
            <person name="Fouks B."/>
            <person name="Harrison M.C."/>
            <person name="Mikhailova A.A."/>
            <person name="Marchal E."/>
            <person name="English S."/>
            <person name="Carruthers M."/>
            <person name="Jennings E.C."/>
            <person name="Chiamaka E.L."/>
            <person name="Frigard R.A."/>
            <person name="Pippel M."/>
            <person name="Attardo G.M."/>
            <person name="Benoit J.B."/>
            <person name="Bornberg-Bauer E."/>
            <person name="Tobe S.S."/>
        </authorList>
    </citation>
    <scope>NUCLEOTIDE SEQUENCE</scope>
    <source>
        <strain evidence="11">Stay&amp;Tobe</strain>
    </source>
</reference>
<accession>A0AAD7ZZ05</accession>
<gene>
    <name evidence="11" type="ORF">L9F63_017335</name>
</gene>
<comment type="similarity">
    <text evidence="2 9">Belongs to the nucleoporin Nup85 family.</text>
</comment>
<protein>
    <recommendedName>
        <fullName evidence="9">Nuclear pore complex protein Nup85</fullName>
    </recommendedName>
</protein>
<keyword evidence="7 9" id="KW-0906">Nuclear pore complex</keyword>
<evidence type="ECO:0000256" key="3">
    <source>
        <dbReference type="ARBA" id="ARBA00022448"/>
    </source>
</evidence>
<name>A0AAD7ZZ05_DIPPU</name>
<dbReference type="GO" id="GO:0006406">
    <property type="term" value="P:mRNA export from nucleus"/>
    <property type="evidence" value="ECO:0007669"/>
    <property type="project" value="TreeGrafter"/>
</dbReference>
<evidence type="ECO:0000256" key="2">
    <source>
        <dbReference type="ARBA" id="ARBA00005573"/>
    </source>
</evidence>
<evidence type="ECO:0000256" key="10">
    <source>
        <dbReference type="SAM" id="Coils"/>
    </source>
</evidence>
<organism evidence="11 12">
    <name type="scientific">Diploptera punctata</name>
    <name type="common">Pacific beetle cockroach</name>
    <dbReference type="NCBI Taxonomy" id="6984"/>
    <lineage>
        <taxon>Eukaryota</taxon>
        <taxon>Metazoa</taxon>
        <taxon>Ecdysozoa</taxon>
        <taxon>Arthropoda</taxon>
        <taxon>Hexapoda</taxon>
        <taxon>Insecta</taxon>
        <taxon>Pterygota</taxon>
        <taxon>Neoptera</taxon>
        <taxon>Polyneoptera</taxon>
        <taxon>Dictyoptera</taxon>
        <taxon>Blattodea</taxon>
        <taxon>Blaberoidea</taxon>
        <taxon>Blaberidae</taxon>
        <taxon>Diplopterinae</taxon>
        <taxon>Diploptera</taxon>
    </lineage>
</organism>
<dbReference type="Pfam" id="PF07575">
    <property type="entry name" value="Nucleopor_Nup85"/>
    <property type="match status" value="1"/>
</dbReference>
<evidence type="ECO:0000313" key="11">
    <source>
        <dbReference type="EMBL" id="KAJ9589474.1"/>
    </source>
</evidence>
<comment type="subunit">
    <text evidence="9">Component of the nuclear pore complex (NPC).</text>
</comment>
<dbReference type="InterPro" id="IPR011502">
    <property type="entry name" value="Nucleoporin_Nup85"/>
</dbReference>
<dbReference type="GO" id="GO:0031965">
    <property type="term" value="C:nuclear membrane"/>
    <property type="evidence" value="ECO:0007669"/>
    <property type="project" value="UniProtKB-UniRule"/>
</dbReference>
<dbReference type="GO" id="GO:0045893">
    <property type="term" value="P:positive regulation of DNA-templated transcription"/>
    <property type="evidence" value="ECO:0007669"/>
    <property type="project" value="TreeGrafter"/>
</dbReference>
<dbReference type="GO" id="GO:0006606">
    <property type="term" value="P:protein import into nucleus"/>
    <property type="evidence" value="ECO:0007669"/>
    <property type="project" value="TreeGrafter"/>
</dbReference>
<dbReference type="EMBL" id="JASPKZ010004938">
    <property type="protein sequence ID" value="KAJ9589474.1"/>
    <property type="molecule type" value="Genomic_DNA"/>
</dbReference>
<dbReference type="AlphaFoldDB" id="A0AAD7ZZ05"/>
<comment type="function">
    <text evidence="9">Functions as a component of the nuclear pore complex (NPC).</text>
</comment>
<keyword evidence="5 9" id="KW-0653">Protein transport</keyword>
<keyword evidence="4 9" id="KW-0509">mRNA transport</keyword>
<evidence type="ECO:0000256" key="6">
    <source>
        <dbReference type="ARBA" id="ARBA00023010"/>
    </source>
</evidence>
<comment type="subcellular location">
    <subcellularLocation>
        <location evidence="1 9">Nucleus</location>
        <location evidence="1 9">Nuclear pore complex</location>
    </subcellularLocation>
</comment>
<evidence type="ECO:0000313" key="12">
    <source>
        <dbReference type="Proteomes" id="UP001233999"/>
    </source>
</evidence>
<keyword evidence="6 9" id="KW-0811">Translocation</keyword>
<keyword evidence="9" id="KW-0472">Membrane</keyword>
<evidence type="ECO:0000256" key="5">
    <source>
        <dbReference type="ARBA" id="ARBA00022927"/>
    </source>
</evidence>
<evidence type="ECO:0000256" key="9">
    <source>
        <dbReference type="RuleBase" id="RU365073"/>
    </source>
</evidence>
<keyword evidence="10" id="KW-0175">Coiled coil</keyword>
<evidence type="ECO:0000256" key="7">
    <source>
        <dbReference type="ARBA" id="ARBA00023132"/>
    </source>
</evidence>
<sequence>MGEQAIFAIPDEVCEKAGLAAVWTPAGKLGTYAYRHVTVHSKDQASEFAPCTAMVHNVRTSILLFNPITRKLINESNGTFIAVQKLASNAAGQDIRAELLKFSRQYRSIVRAALENLQAEVKEETDLKDSCMELIAIFYNVEFVWHLCEILFVDYTPGDVVLPQLIEWVRFHFFHVERQAKTLLADISVADCVGAELEPEYWDTLIDLVLQGRLETARDLLRRHSQNSTEPFKLIDKLMRTMPLYNIYGNVSLGDFNLRWRTWRNEVKELLDLSKFSSRTELELLVKLLAGDADTFLQVKDHCKTWYHFMASWLLYSDPVVKTFDLSYHARQCIEYFGTVSNLKNLDKILLALMESDLHQVIKLVDQTTENGWFAAHITDLLYHSGCLKALDNPQDMDIGSNLHEHLMLEYGTMLMSHHSLWQVGISYLDYCPKSGRAYLEALLPTLPLRTEARALKIIQIAREREMSNIVASICKIMGMRSYKRHRLGNALTWALRSQDAGFATYLANKFLELYSLEGKFHSMDLLDNLGSCMLVSDRLTFLGKYCEFHQLYHAGEFRDAAVLLVSLLASRLAPKTFWMTLLTDALPLLESNDIVFTSEDTYELLNCMEELLGEGYIPDVGGQYSADKPKAVKEQEPLDVNIMEDKVKLTRLALARNLARALNHEGCLLD</sequence>
<keyword evidence="3 9" id="KW-0813">Transport</keyword>
<dbReference type="PANTHER" id="PTHR13373">
    <property type="entry name" value="FROUNT PROTEIN-RELATED"/>
    <property type="match status" value="1"/>
</dbReference>
<dbReference type="Proteomes" id="UP001233999">
    <property type="component" value="Unassembled WGS sequence"/>
</dbReference>